<sequence>MLLTTLEQIQAGLSVMVVKSLWMPAFKGNMGSKENKKVCSLSAVKFVSDSTVQSNGEMMHAVLMGISELLGFNEQEQQPGNSLLNPRLNDDEDDDQDEAEDREYEVAFARLHSTELPGHADYAPSVTDVPGSVKQALRGIDGRFFANPPPELARLSTWMALNYMELAKEGTAKGSNTLRDYRPLKFINVTSYGDEGLLITLKGYAQTSGPAWINIFKSTDFHMLIAATLIRLYS</sequence>
<feature type="compositionally biased region" description="Acidic residues" evidence="1">
    <location>
        <begin position="90"/>
        <end position="101"/>
    </location>
</feature>
<keyword evidence="4" id="KW-1185">Reference proteome</keyword>
<dbReference type="Proteomes" id="UP000007800">
    <property type="component" value="Unassembled WGS sequence"/>
</dbReference>
<evidence type="ECO:0000256" key="1">
    <source>
        <dbReference type="SAM" id="MobiDB-lite"/>
    </source>
</evidence>
<dbReference type="AlphaFoldDB" id="C5KVY2"/>
<evidence type="ECO:0000313" key="4">
    <source>
        <dbReference type="Proteomes" id="UP000007800"/>
    </source>
</evidence>
<dbReference type="RefSeq" id="XP_002779578.1">
    <property type="nucleotide sequence ID" value="XM_002779532.1"/>
</dbReference>
<dbReference type="OMA" id="PAWINIF"/>
<dbReference type="EMBL" id="GG676749">
    <property type="protein sequence ID" value="EER11373.1"/>
    <property type="molecule type" value="Genomic_DNA"/>
</dbReference>
<dbReference type="GeneID" id="9046707"/>
<dbReference type="InParanoid" id="C5KVY2"/>
<dbReference type="InterPro" id="IPR011989">
    <property type="entry name" value="ARM-like"/>
</dbReference>
<feature type="region of interest" description="Disordered" evidence="1">
    <location>
        <begin position="77"/>
        <end position="101"/>
    </location>
</feature>
<feature type="domain" description="Exportin-2 C-terminal" evidence="2">
    <location>
        <begin position="2"/>
        <end position="141"/>
    </location>
</feature>
<evidence type="ECO:0000259" key="2">
    <source>
        <dbReference type="Pfam" id="PF03378"/>
    </source>
</evidence>
<evidence type="ECO:0000313" key="3">
    <source>
        <dbReference type="EMBL" id="EER11373.1"/>
    </source>
</evidence>
<reference evidence="3 4" key="1">
    <citation type="submission" date="2008-07" db="EMBL/GenBank/DDBJ databases">
        <authorList>
            <person name="El-Sayed N."/>
            <person name="Caler E."/>
            <person name="Inman J."/>
            <person name="Amedeo P."/>
            <person name="Hass B."/>
            <person name="Wortman J."/>
        </authorList>
    </citation>
    <scope>NUCLEOTIDE SEQUENCE [LARGE SCALE GENOMIC DNA]</scope>
    <source>
        <strain evidence="4">ATCC 50983 / TXsc</strain>
    </source>
</reference>
<gene>
    <name evidence="3" type="ORF">Pmar_PMAR020724</name>
</gene>
<dbReference type="InterPro" id="IPR005043">
    <property type="entry name" value="XPO2_C"/>
</dbReference>
<proteinExistence type="predicted"/>
<organism evidence="4">
    <name type="scientific">Perkinsus marinus (strain ATCC 50983 / TXsc)</name>
    <dbReference type="NCBI Taxonomy" id="423536"/>
    <lineage>
        <taxon>Eukaryota</taxon>
        <taxon>Sar</taxon>
        <taxon>Alveolata</taxon>
        <taxon>Perkinsozoa</taxon>
        <taxon>Perkinsea</taxon>
        <taxon>Perkinsida</taxon>
        <taxon>Perkinsidae</taxon>
        <taxon>Perkinsus</taxon>
    </lineage>
</organism>
<protein>
    <recommendedName>
        <fullName evidence="2">Exportin-2 C-terminal domain-containing protein</fullName>
    </recommendedName>
</protein>
<dbReference type="Pfam" id="PF03378">
    <property type="entry name" value="CAS_CSE1"/>
    <property type="match status" value="1"/>
</dbReference>
<dbReference type="OrthoDB" id="3268246at2759"/>
<name>C5KVY2_PERM5</name>
<dbReference type="GO" id="GO:0031267">
    <property type="term" value="F:small GTPase binding"/>
    <property type="evidence" value="ECO:0007669"/>
    <property type="project" value="InterPro"/>
</dbReference>
<accession>C5KVY2</accession>
<dbReference type="Gene3D" id="1.25.10.10">
    <property type="entry name" value="Leucine-rich Repeat Variant"/>
    <property type="match status" value="1"/>
</dbReference>